<dbReference type="GO" id="GO:0008270">
    <property type="term" value="F:zinc ion binding"/>
    <property type="evidence" value="ECO:0007669"/>
    <property type="project" value="UniProtKB-KW"/>
</dbReference>
<evidence type="ECO:0000256" key="2">
    <source>
        <dbReference type="SAM" id="MobiDB-lite"/>
    </source>
</evidence>
<keyword evidence="1" id="KW-0863">Zinc-finger</keyword>
<reference evidence="4 5" key="1">
    <citation type="submission" date="2017-02" db="EMBL/GenBank/DDBJ databases">
        <authorList>
            <person name="Peterson S.W."/>
        </authorList>
    </citation>
    <scope>NUCLEOTIDE SEQUENCE [LARGE SCALE GENOMIC DNA]</scope>
    <source>
        <strain evidence="4 5">SRS1_H2-8</strain>
    </source>
</reference>
<feature type="compositionally biased region" description="Low complexity" evidence="2">
    <location>
        <begin position="496"/>
        <end position="517"/>
    </location>
</feature>
<name>A0A2N8UAH9_9BASI</name>
<dbReference type="EMBL" id="LT795056">
    <property type="protein sequence ID" value="SJX61728.1"/>
    <property type="molecule type" value="Genomic_DNA"/>
</dbReference>
<proteinExistence type="predicted"/>
<dbReference type="InterPro" id="IPR013087">
    <property type="entry name" value="Znf_C2H2_type"/>
</dbReference>
<organism evidence="4 5">
    <name type="scientific">Sporisorium reilianum f. sp. reilianum</name>
    <dbReference type="NCBI Taxonomy" id="72559"/>
    <lineage>
        <taxon>Eukaryota</taxon>
        <taxon>Fungi</taxon>
        <taxon>Dikarya</taxon>
        <taxon>Basidiomycota</taxon>
        <taxon>Ustilaginomycotina</taxon>
        <taxon>Ustilaginomycetes</taxon>
        <taxon>Ustilaginales</taxon>
        <taxon>Ustilaginaceae</taxon>
        <taxon>Sporisorium</taxon>
    </lineage>
</organism>
<feature type="domain" description="C2H2-type" evidence="3">
    <location>
        <begin position="551"/>
        <end position="580"/>
    </location>
</feature>
<dbReference type="PROSITE" id="PS50157">
    <property type="entry name" value="ZINC_FINGER_C2H2_2"/>
    <property type="match status" value="1"/>
</dbReference>
<evidence type="ECO:0000313" key="5">
    <source>
        <dbReference type="Proteomes" id="UP000239563"/>
    </source>
</evidence>
<dbReference type="AlphaFoldDB" id="A0A2N8UAH9"/>
<dbReference type="PROSITE" id="PS00028">
    <property type="entry name" value="ZINC_FINGER_C2H2_1"/>
    <property type="match status" value="1"/>
</dbReference>
<dbReference type="SMART" id="SM00355">
    <property type="entry name" value="ZnF_C2H2"/>
    <property type="match status" value="2"/>
</dbReference>
<feature type="compositionally biased region" description="Basic and acidic residues" evidence="2">
    <location>
        <begin position="45"/>
        <end position="56"/>
    </location>
</feature>
<feature type="compositionally biased region" description="Polar residues" evidence="2">
    <location>
        <begin position="350"/>
        <end position="375"/>
    </location>
</feature>
<feature type="region of interest" description="Disordered" evidence="2">
    <location>
        <begin position="40"/>
        <end position="91"/>
    </location>
</feature>
<accession>A0A2N8UAH9</accession>
<evidence type="ECO:0000259" key="3">
    <source>
        <dbReference type="PROSITE" id="PS50157"/>
    </source>
</evidence>
<keyword evidence="1" id="KW-0862">Zinc</keyword>
<feature type="region of interest" description="Disordered" evidence="2">
    <location>
        <begin position="350"/>
        <end position="376"/>
    </location>
</feature>
<evidence type="ECO:0000313" key="4">
    <source>
        <dbReference type="EMBL" id="SJX61728.1"/>
    </source>
</evidence>
<gene>
    <name evidence="4" type="ORF">SRS1_12712</name>
</gene>
<feature type="region of interest" description="Disordered" evidence="2">
    <location>
        <begin position="496"/>
        <end position="550"/>
    </location>
</feature>
<protein>
    <recommendedName>
        <fullName evidence="3">C2H2-type domain-containing protein</fullName>
    </recommendedName>
</protein>
<dbReference type="Gene3D" id="3.30.160.60">
    <property type="entry name" value="Classic Zinc Finger"/>
    <property type="match status" value="1"/>
</dbReference>
<keyword evidence="1" id="KW-0479">Metal-binding</keyword>
<dbReference type="Proteomes" id="UP000239563">
    <property type="component" value="Chromosome III"/>
</dbReference>
<sequence>MLINLEPLGWTPNNDQPLRPSISAQHAVTGSLVLKAVDMLNRPPSGDRDYPPERASLKTPPSSCTPPRDVENGLLMKPPTVPSQSAQLSPSPDFMLCDRLGDAFGVEEESMMQSFKMEGSPMICGGSLGAMGFSASGSFGIASPGVNLDAMQLDGIRMHHDQHMHHPYMLSSMQLGPSAADHVFHGTMLAAPIDQNYDGDISLGDTSFGEYIYKLESPESAVGFDTSAFAQAAYPIGEPALGTGNSSAESSQATTEAWTPTPDPVGFNDAVMVYSGSGSDGDAFCNPHLPPLPQLTFTPPPLRPAPEFAFNQDRHQLATMPAVVDRPAAIMATLDPHKVSLYHNPQQNSAATIPNVLPNSPNSPASSFDPRSSMTPEHVFAPAEPAVPATPVAVSTPVARTNARKSNTKAPIRIKIAARKPAAPKKRVTPAIAPRPLEAELSHDCADSGCTSEHVPNDVSTSIQYSQQQPQERFFPNFDAAIAATANSIAAAAETAAADATTTNHQTPPARARAAPKPAKPRAPKKPAAPKPKRTRSYKPSTKPKGPAIRYPCLHPGCNKTFSSPHNLNEHGQVHDPNREKEFKCPIAQCVAEEREYYFLRDLRRHNRKYHPDPVLNAWLEKYALEQMQLRAEAKAKARAEAEAQSEAQMGKV</sequence>
<evidence type="ECO:0000256" key="1">
    <source>
        <dbReference type="PROSITE-ProRule" id="PRU00042"/>
    </source>
</evidence>